<sequence>MDKLIFAAFLLDLVLGDPRRSTHPVVIMGKLISFLEGFIRRFFQTSSSLKFGGIVLWLITVGLSYFLTFFVIKLAYGINIWMGHVVSVWLLYTTLAVRNLSDEAMGIFYELKNGNIEKARVRLSGIVGRDTRELQQDEVCRATVETVAENTVDGIVSPLFYSFIGGPPLAMAFKAASTLDSMVGYKNERYLHFGWFSAKMDDFLNYIPARLCGVFMLMAAAVMGLDIRRGFVTAMKDSRKHESPNGGIPESITAGVMGIRLGGINYYFGEPHIRAYLGEKLREIVPEDIKTVVVLSVISSAIALMLGELLLLFF</sequence>
<dbReference type="UniPathway" id="UPA00148"/>
<protein>
    <recommendedName>
        <fullName evidence="9">Cobalamin biosynthesis protein CobD</fullName>
    </recommendedName>
</protein>
<evidence type="ECO:0000256" key="7">
    <source>
        <dbReference type="ARBA" id="ARBA00022989"/>
    </source>
</evidence>
<name>A0A3G2R631_9FIRM</name>
<evidence type="ECO:0000256" key="3">
    <source>
        <dbReference type="ARBA" id="ARBA00006263"/>
    </source>
</evidence>
<dbReference type="GO" id="GO:0015420">
    <property type="term" value="F:ABC-type vitamin B12 transporter activity"/>
    <property type="evidence" value="ECO:0007669"/>
    <property type="project" value="UniProtKB-UniRule"/>
</dbReference>
<feature type="transmembrane region" description="Helical" evidence="9">
    <location>
        <begin position="78"/>
        <end position="97"/>
    </location>
</feature>
<dbReference type="InterPro" id="IPR004485">
    <property type="entry name" value="Cobalamin_biosynth_CobD/CbiB"/>
</dbReference>
<dbReference type="HAMAP" id="MF_00024">
    <property type="entry name" value="CobD_CbiB"/>
    <property type="match status" value="1"/>
</dbReference>
<dbReference type="EMBL" id="CP033169">
    <property type="protein sequence ID" value="AYO30892.1"/>
    <property type="molecule type" value="Genomic_DNA"/>
</dbReference>
<evidence type="ECO:0000256" key="6">
    <source>
        <dbReference type="ARBA" id="ARBA00022692"/>
    </source>
</evidence>
<keyword evidence="8 9" id="KW-0472">Membrane</keyword>
<evidence type="ECO:0000256" key="2">
    <source>
        <dbReference type="ARBA" id="ARBA00004953"/>
    </source>
</evidence>
<evidence type="ECO:0000256" key="4">
    <source>
        <dbReference type="ARBA" id="ARBA00022475"/>
    </source>
</evidence>
<proteinExistence type="inferred from homology"/>
<dbReference type="KEGG" id="bacg:D2962_09940"/>
<feature type="transmembrane region" description="Helical" evidence="9">
    <location>
        <begin position="207"/>
        <end position="227"/>
    </location>
</feature>
<dbReference type="PANTHER" id="PTHR34308:SF1">
    <property type="entry name" value="COBALAMIN BIOSYNTHESIS PROTEIN CBIB"/>
    <property type="match status" value="1"/>
</dbReference>
<comment type="similarity">
    <text evidence="3 9">Belongs to the CobD/CbiB family.</text>
</comment>
<comment type="function">
    <text evidence="9">Converts cobyric acid to cobinamide by the addition of aminopropanol on the F carboxylic group.</text>
</comment>
<evidence type="ECO:0000313" key="10">
    <source>
        <dbReference type="EMBL" id="AYO30892.1"/>
    </source>
</evidence>
<accession>A0A3G2R631</accession>
<comment type="pathway">
    <text evidence="2 9">Cofactor biosynthesis; adenosylcobalamin biosynthesis.</text>
</comment>
<dbReference type="GO" id="GO:0048472">
    <property type="term" value="F:threonine-phosphate decarboxylase activity"/>
    <property type="evidence" value="ECO:0007669"/>
    <property type="project" value="InterPro"/>
</dbReference>
<comment type="subcellular location">
    <subcellularLocation>
        <location evidence="1 9">Cell membrane</location>
        <topology evidence="1 9">Multi-pass membrane protein</topology>
    </subcellularLocation>
</comment>
<keyword evidence="7 9" id="KW-1133">Transmembrane helix</keyword>
<dbReference type="AlphaFoldDB" id="A0A3G2R631"/>
<dbReference type="PANTHER" id="PTHR34308">
    <property type="entry name" value="COBALAMIN BIOSYNTHESIS PROTEIN CBIB"/>
    <property type="match status" value="1"/>
</dbReference>
<evidence type="ECO:0000256" key="9">
    <source>
        <dbReference type="HAMAP-Rule" id="MF_00024"/>
    </source>
</evidence>
<dbReference type="GO" id="GO:0005886">
    <property type="term" value="C:plasma membrane"/>
    <property type="evidence" value="ECO:0007669"/>
    <property type="project" value="UniProtKB-SubCell"/>
</dbReference>
<evidence type="ECO:0000313" key="11">
    <source>
        <dbReference type="Proteomes" id="UP000280960"/>
    </source>
</evidence>
<feature type="transmembrane region" description="Helical" evidence="9">
    <location>
        <begin position="289"/>
        <end position="313"/>
    </location>
</feature>
<reference evidence="10 11" key="1">
    <citation type="submission" date="2018-10" db="EMBL/GenBank/DDBJ databases">
        <authorList>
            <person name="Zhang X."/>
        </authorList>
    </citation>
    <scope>NUCLEOTIDE SEQUENCE [LARGE SCALE GENOMIC DNA]</scope>
    <source>
        <strain evidence="10 11">SK-G1</strain>
    </source>
</reference>
<keyword evidence="11" id="KW-1185">Reference proteome</keyword>
<keyword evidence="6 9" id="KW-0812">Transmembrane</keyword>
<dbReference type="Pfam" id="PF03186">
    <property type="entry name" value="CobD_Cbib"/>
    <property type="match status" value="1"/>
</dbReference>
<evidence type="ECO:0000256" key="1">
    <source>
        <dbReference type="ARBA" id="ARBA00004651"/>
    </source>
</evidence>
<evidence type="ECO:0000256" key="5">
    <source>
        <dbReference type="ARBA" id="ARBA00022573"/>
    </source>
</evidence>
<dbReference type="RefSeq" id="WP_122014897.1">
    <property type="nucleotide sequence ID" value="NZ_CP033169.1"/>
</dbReference>
<keyword evidence="4 9" id="KW-1003">Cell membrane</keyword>
<evidence type="ECO:0000256" key="8">
    <source>
        <dbReference type="ARBA" id="ARBA00023136"/>
    </source>
</evidence>
<comment type="caution">
    <text evidence="9">Lacks conserved residue(s) required for the propagation of feature annotation.</text>
</comment>
<dbReference type="GO" id="GO:0009236">
    <property type="term" value="P:cobalamin biosynthetic process"/>
    <property type="evidence" value="ECO:0007669"/>
    <property type="project" value="UniProtKB-UniRule"/>
</dbReference>
<organism evidence="10 11">
    <name type="scientific">Biomaibacter acetigenes</name>
    <dbReference type="NCBI Taxonomy" id="2316383"/>
    <lineage>
        <taxon>Bacteria</taxon>
        <taxon>Bacillati</taxon>
        <taxon>Bacillota</taxon>
        <taxon>Clostridia</taxon>
        <taxon>Thermosediminibacterales</taxon>
        <taxon>Tepidanaerobacteraceae</taxon>
        <taxon>Biomaibacter</taxon>
    </lineage>
</organism>
<feature type="transmembrane region" description="Helical" evidence="9">
    <location>
        <begin position="55"/>
        <end position="72"/>
    </location>
</feature>
<dbReference type="NCBIfam" id="TIGR00380">
    <property type="entry name" value="cobal_cbiB"/>
    <property type="match status" value="1"/>
</dbReference>
<keyword evidence="5 9" id="KW-0169">Cobalamin biosynthesis</keyword>
<gene>
    <name evidence="9 10" type="primary">cobD</name>
    <name evidence="10" type="ORF">D2962_09940</name>
</gene>
<dbReference type="Proteomes" id="UP000280960">
    <property type="component" value="Chromosome"/>
</dbReference>